<proteinExistence type="inferred from homology"/>
<dbReference type="InterPro" id="IPR027417">
    <property type="entry name" value="P-loop_NTPase"/>
</dbReference>
<dbReference type="AlphaFoldDB" id="A0A9D5Q7N5"/>
<feature type="domain" description="ABC transporter" evidence="6">
    <location>
        <begin position="2"/>
        <end position="233"/>
    </location>
</feature>
<evidence type="ECO:0000256" key="2">
    <source>
        <dbReference type="ARBA" id="ARBA00022448"/>
    </source>
</evidence>
<dbReference type="PROSITE" id="PS50893">
    <property type="entry name" value="ABC_TRANSPORTER_2"/>
    <property type="match status" value="1"/>
</dbReference>
<name>A0A9D5Q7N5_9BACT</name>
<evidence type="ECO:0000256" key="1">
    <source>
        <dbReference type="ARBA" id="ARBA00005417"/>
    </source>
</evidence>
<keyword evidence="5" id="KW-0029">Amino-acid transport</keyword>
<dbReference type="InterPro" id="IPR003439">
    <property type="entry name" value="ABC_transporter-like_ATP-bd"/>
</dbReference>
<dbReference type="InterPro" id="IPR030660">
    <property type="entry name" value="ABC_branched_ATPase_LivF/BraG"/>
</dbReference>
<dbReference type="PIRSF" id="PIRSF039137">
    <property type="entry name" value="ABC_branched_ATPase"/>
    <property type="match status" value="1"/>
</dbReference>
<evidence type="ECO:0000313" key="7">
    <source>
        <dbReference type="EMBL" id="MBD3326487.1"/>
    </source>
</evidence>
<dbReference type="SMART" id="SM00382">
    <property type="entry name" value="AAA"/>
    <property type="match status" value="1"/>
</dbReference>
<evidence type="ECO:0000256" key="4">
    <source>
        <dbReference type="ARBA" id="ARBA00022840"/>
    </source>
</evidence>
<dbReference type="PANTHER" id="PTHR43820">
    <property type="entry name" value="HIGH-AFFINITY BRANCHED-CHAIN AMINO ACID TRANSPORT ATP-BINDING PROTEIN LIVF"/>
    <property type="match status" value="1"/>
</dbReference>
<dbReference type="CDD" id="cd03224">
    <property type="entry name" value="ABC_TM1139_LivF_branched"/>
    <property type="match status" value="1"/>
</dbReference>
<protein>
    <submittedName>
        <fullName evidence="7">ATP-binding cassette domain-containing protein</fullName>
    </submittedName>
</protein>
<dbReference type="Pfam" id="PF00005">
    <property type="entry name" value="ABC_tran"/>
    <property type="match status" value="1"/>
</dbReference>
<sequence>MIEVKDISVHYGGIVALDAISLTIPDGKIISIVGANGAGKSTTINAISGMVKIDSGTITYNGDHLQIPPQQIVKKGIVQVPEGRKIFPAITVRENLILGAYIVKDAQTITDNMERVFQIFPILKERQDQPGGTLSGGEQQMLAFGRALMSSPKVLLLDEPSLGLAPLFVLEIFKMIQELHQEGLTILLVEQNAQKALSIADYAYVLETGRIVSEGEGQKIANDPIVKKAYLGIEE</sequence>
<gene>
    <name evidence="7" type="ORF">GF339_18025</name>
</gene>
<reference evidence="7" key="1">
    <citation type="submission" date="2019-11" db="EMBL/GenBank/DDBJ databases">
        <title>Microbial mats filling the niche in hypersaline microbial mats.</title>
        <authorList>
            <person name="Wong H.L."/>
            <person name="Macleod F.I."/>
            <person name="White R.A. III"/>
            <person name="Burns B.P."/>
        </authorList>
    </citation>
    <scope>NUCLEOTIDE SEQUENCE</scope>
    <source>
        <strain evidence="7">Rbin_158</strain>
    </source>
</reference>
<comment type="caution">
    <text evidence="7">The sequence shown here is derived from an EMBL/GenBank/DDBJ whole genome shotgun (WGS) entry which is preliminary data.</text>
</comment>
<comment type="similarity">
    <text evidence="1">Belongs to the ABC transporter superfamily.</text>
</comment>
<dbReference type="Gene3D" id="3.40.50.300">
    <property type="entry name" value="P-loop containing nucleotide triphosphate hydrolases"/>
    <property type="match status" value="1"/>
</dbReference>
<dbReference type="GO" id="GO:0005524">
    <property type="term" value="F:ATP binding"/>
    <property type="evidence" value="ECO:0007669"/>
    <property type="project" value="UniProtKB-KW"/>
</dbReference>
<dbReference type="InterPro" id="IPR017871">
    <property type="entry name" value="ABC_transporter-like_CS"/>
</dbReference>
<dbReference type="EMBL" id="WJJP01000588">
    <property type="protein sequence ID" value="MBD3326487.1"/>
    <property type="molecule type" value="Genomic_DNA"/>
</dbReference>
<dbReference type="Proteomes" id="UP000649604">
    <property type="component" value="Unassembled WGS sequence"/>
</dbReference>
<organism evidence="7 8">
    <name type="scientific">candidate division KSB3 bacterium</name>
    <dbReference type="NCBI Taxonomy" id="2044937"/>
    <lineage>
        <taxon>Bacteria</taxon>
        <taxon>candidate division KSB3</taxon>
    </lineage>
</organism>
<dbReference type="GO" id="GO:0016887">
    <property type="term" value="F:ATP hydrolysis activity"/>
    <property type="evidence" value="ECO:0007669"/>
    <property type="project" value="InterPro"/>
</dbReference>
<dbReference type="GO" id="GO:0015658">
    <property type="term" value="F:branched-chain amino acid transmembrane transporter activity"/>
    <property type="evidence" value="ECO:0007669"/>
    <property type="project" value="InterPro"/>
</dbReference>
<dbReference type="PANTHER" id="PTHR43820:SF4">
    <property type="entry name" value="HIGH-AFFINITY BRANCHED-CHAIN AMINO ACID TRANSPORT ATP-BINDING PROTEIN LIVF"/>
    <property type="match status" value="1"/>
</dbReference>
<accession>A0A9D5Q7N5</accession>
<dbReference type="PROSITE" id="PS00211">
    <property type="entry name" value="ABC_TRANSPORTER_1"/>
    <property type="match status" value="1"/>
</dbReference>
<keyword evidence="2" id="KW-0813">Transport</keyword>
<dbReference type="GO" id="GO:0015807">
    <property type="term" value="P:L-amino acid transport"/>
    <property type="evidence" value="ECO:0007669"/>
    <property type="project" value="TreeGrafter"/>
</dbReference>
<keyword evidence="3" id="KW-0547">Nucleotide-binding</keyword>
<dbReference type="SUPFAM" id="SSF52540">
    <property type="entry name" value="P-loop containing nucleoside triphosphate hydrolases"/>
    <property type="match status" value="1"/>
</dbReference>
<keyword evidence="4 7" id="KW-0067">ATP-binding</keyword>
<dbReference type="InterPro" id="IPR003593">
    <property type="entry name" value="AAA+_ATPase"/>
</dbReference>
<evidence type="ECO:0000259" key="6">
    <source>
        <dbReference type="PROSITE" id="PS50893"/>
    </source>
</evidence>
<dbReference type="InterPro" id="IPR052156">
    <property type="entry name" value="BCAA_Transport_ATP-bd_LivF"/>
</dbReference>
<evidence type="ECO:0000256" key="5">
    <source>
        <dbReference type="ARBA" id="ARBA00022970"/>
    </source>
</evidence>
<evidence type="ECO:0000313" key="8">
    <source>
        <dbReference type="Proteomes" id="UP000649604"/>
    </source>
</evidence>
<evidence type="ECO:0000256" key="3">
    <source>
        <dbReference type="ARBA" id="ARBA00022741"/>
    </source>
</evidence>